<protein>
    <recommendedName>
        <fullName evidence="3">V-SNARE coiled-coil homology domain-containing protein</fullName>
    </recommendedName>
</protein>
<evidence type="ECO:0000313" key="1">
    <source>
        <dbReference type="EMBL" id="KAG9451011.1"/>
    </source>
</evidence>
<accession>A0AAV7ERE1</accession>
<comment type="caution">
    <text evidence="1">The sequence shown here is derived from an EMBL/GenBank/DDBJ whole genome shotgun (WGS) entry which is preliminary data.</text>
</comment>
<organism evidence="1 2">
    <name type="scientific">Aristolochia fimbriata</name>
    <name type="common">White veined hardy Dutchman's pipe vine</name>
    <dbReference type="NCBI Taxonomy" id="158543"/>
    <lineage>
        <taxon>Eukaryota</taxon>
        <taxon>Viridiplantae</taxon>
        <taxon>Streptophyta</taxon>
        <taxon>Embryophyta</taxon>
        <taxon>Tracheophyta</taxon>
        <taxon>Spermatophyta</taxon>
        <taxon>Magnoliopsida</taxon>
        <taxon>Magnoliidae</taxon>
        <taxon>Piperales</taxon>
        <taxon>Aristolochiaceae</taxon>
        <taxon>Aristolochia</taxon>
    </lineage>
</organism>
<evidence type="ECO:0000313" key="2">
    <source>
        <dbReference type="Proteomes" id="UP000825729"/>
    </source>
</evidence>
<proteinExistence type="predicted"/>
<keyword evidence="2" id="KW-1185">Reference proteome</keyword>
<dbReference type="AlphaFoldDB" id="A0AAV7ERE1"/>
<dbReference type="Proteomes" id="UP000825729">
    <property type="component" value="Unassembled WGS sequence"/>
</dbReference>
<gene>
    <name evidence="1" type="ORF">H6P81_010976</name>
</gene>
<sequence length="119" mass="13301">MRNTLLGFVSTGLKLELRSGRRLQVIVLPPPVPYVAPNYTPEVIAPTRSPRQSYVSALTDDQSIVACHQSSQRSVKGILLVPEKPQLKDRMDSIEDNMAELHCAMSKIVAEFERLSNRV</sequence>
<reference evidence="1 2" key="1">
    <citation type="submission" date="2021-07" db="EMBL/GenBank/DDBJ databases">
        <title>The Aristolochia fimbriata genome: insights into angiosperm evolution, floral development and chemical biosynthesis.</title>
        <authorList>
            <person name="Jiao Y."/>
        </authorList>
    </citation>
    <scope>NUCLEOTIDE SEQUENCE [LARGE SCALE GENOMIC DNA]</scope>
    <source>
        <strain evidence="1">IBCAS-2021</strain>
        <tissue evidence="1">Leaf</tissue>
    </source>
</reference>
<dbReference type="EMBL" id="JAINDJ010000004">
    <property type="protein sequence ID" value="KAG9451011.1"/>
    <property type="molecule type" value="Genomic_DNA"/>
</dbReference>
<evidence type="ECO:0008006" key="3">
    <source>
        <dbReference type="Google" id="ProtNLM"/>
    </source>
</evidence>
<name>A0AAV7ERE1_ARIFI</name>